<feature type="domain" description="B box-type" evidence="6">
    <location>
        <begin position="93"/>
        <end position="134"/>
    </location>
</feature>
<dbReference type="SUPFAM" id="SSF57845">
    <property type="entry name" value="B-box zinc-binding domain"/>
    <property type="match status" value="1"/>
</dbReference>
<dbReference type="Pfam" id="PF00643">
    <property type="entry name" value="zf-B_box"/>
    <property type="match status" value="1"/>
</dbReference>
<dbReference type="PANTHER" id="PTHR24103">
    <property type="entry name" value="E3 UBIQUITIN-PROTEIN LIGASE TRIM"/>
    <property type="match status" value="1"/>
</dbReference>
<dbReference type="GO" id="GO:0008270">
    <property type="term" value="F:zinc ion binding"/>
    <property type="evidence" value="ECO:0007669"/>
    <property type="project" value="UniProtKB-KW"/>
</dbReference>
<evidence type="ECO:0000259" key="7">
    <source>
        <dbReference type="PROSITE" id="PS50188"/>
    </source>
</evidence>
<feature type="domain" description="B30.2/SPRY" evidence="7">
    <location>
        <begin position="294"/>
        <end position="480"/>
    </location>
</feature>
<dbReference type="InterPro" id="IPR013083">
    <property type="entry name" value="Znf_RING/FYVE/PHD"/>
</dbReference>
<organism evidence="8 9">
    <name type="scientific">Alosa alosa</name>
    <name type="common">allis shad</name>
    <dbReference type="NCBI Taxonomy" id="278164"/>
    <lineage>
        <taxon>Eukaryota</taxon>
        <taxon>Metazoa</taxon>
        <taxon>Chordata</taxon>
        <taxon>Craniata</taxon>
        <taxon>Vertebrata</taxon>
        <taxon>Euteleostomi</taxon>
        <taxon>Actinopterygii</taxon>
        <taxon>Neopterygii</taxon>
        <taxon>Teleostei</taxon>
        <taxon>Clupei</taxon>
        <taxon>Clupeiformes</taxon>
        <taxon>Clupeoidei</taxon>
        <taxon>Clupeidae</taxon>
        <taxon>Alosa</taxon>
    </lineage>
</organism>
<evidence type="ECO:0000259" key="6">
    <source>
        <dbReference type="PROSITE" id="PS50119"/>
    </source>
</evidence>
<feature type="domain" description="RING-type" evidence="5">
    <location>
        <begin position="11"/>
        <end position="52"/>
    </location>
</feature>
<dbReference type="InterPro" id="IPR001870">
    <property type="entry name" value="B30.2/SPRY"/>
</dbReference>
<dbReference type="Gene3D" id="2.60.120.920">
    <property type="match status" value="1"/>
</dbReference>
<keyword evidence="1" id="KW-0479">Metal-binding</keyword>
<dbReference type="Pfam" id="PF13445">
    <property type="entry name" value="zf-RING_UBOX"/>
    <property type="match status" value="1"/>
</dbReference>
<dbReference type="PROSITE" id="PS50188">
    <property type="entry name" value="B302_SPRY"/>
    <property type="match status" value="1"/>
</dbReference>
<protein>
    <submittedName>
        <fullName evidence="8">Uncharacterized protein</fullName>
    </submittedName>
</protein>
<name>A0AAV6GAJ4_9TELE</name>
<dbReference type="PROSITE" id="PS50089">
    <property type="entry name" value="ZF_RING_2"/>
    <property type="match status" value="1"/>
</dbReference>
<dbReference type="PRINTS" id="PR01407">
    <property type="entry name" value="BUTYPHLNCDUF"/>
</dbReference>
<dbReference type="EMBL" id="JADWDJ010000013">
    <property type="protein sequence ID" value="KAG5271112.1"/>
    <property type="molecule type" value="Genomic_DNA"/>
</dbReference>
<dbReference type="SMART" id="SM00336">
    <property type="entry name" value="BBOX"/>
    <property type="match status" value="1"/>
</dbReference>
<dbReference type="PROSITE" id="PS50119">
    <property type="entry name" value="ZF_BBOX"/>
    <property type="match status" value="1"/>
</dbReference>
<dbReference type="AlphaFoldDB" id="A0AAV6GAJ4"/>
<evidence type="ECO:0000256" key="1">
    <source>
        <dbReference type="ARBA" id="ARBA00022723"/>
    </source>
</evidence>
<evidence type="ECO:0000256" key="2">
    <source>
        <dbReference type="ARBA" id="ARBA00022771"/>
    </source>
</evidence>
<dbReference type="SUPFAM" id="SSF57850">
    <property type="entry name" value="RING/U-box"/>
    <property type="match status" value="1"/>
</dbReference>
<dbReference type="Pfam" id="PF00622">
    <property type="entry name" value="SPRY"/>
    <property type="match status" value="1"/>
</dbReference>
<gene>
    <name evidence="8" type="ORF">AALO_G00176020</name>
</gene>
<dbReference type="InterPro" id="IPR003877">
    <property type="entry name" value="SPRY_dom"/>
</dbReference>
<evidence type="ECO:0000259" key="5">
    <source>
        <dbReference type="PROSITE" id="PS50089"/>
    </source>
</evidence>
<accession>A0AAV6GAJ4</accession>
<keyword evidence="3" id="KW-0862">Zinc</keyword>
<dbReference type="CDD" id="cd19800">
    <property type="entry name" value="Bbox2_xNF7-like"/>
    <property type="match status" value="1"/>
</dbReference>
<keyword evidence="2 4" id="KW-0863">Zinc-finger</keyword>
<dbReference type="InterPro" id="IPR043136">
    <property type="entry name" value="B30.2/SPRY_sf"/>
</dbReference>
<dbReference type="Gene3D" id="3.30.40.10">
    <property type="entry name" value="Zinc/RING finger domain, C3HC4 (zinc finger)"/>
    <property type="match status" value="1"/>
</dbReference>
<reference evidence="8" key="1">
    <citation type="submission" date="2020-10" db="EMBL/GenBank/DDBJ databases">
        <title>Chromosome-scale genome assembly of the Allis shad, Alosa alosa.</title>
        <authorList>
            <person name="Margot Z."/>
            <person name="Christophe K."/>
            <person name="Cabau C."/>
            <person name="Louis A."/>
            <person name="Berthelot C."/>
            <person name="Parey E."/>
            <person name="Roest Crollius H."/>
            <person name="Montfort J."/>
            <person name="Robinson-Rechavi M."/>
            <person name="Bucao C."/>
            <person name="Bouchez O."/>
            <person name="Gislard M."/>
            <person name="Lluch J."/>
            <person name="Milhes M."/>
            <person name="Lampietro C."/>
            <person name="Lopez Roques C."/>
            <person name="Donnadieu C."/>
            <person name="Braasch I."/>
            <person name="Desvignes T."/>
            <person name="Postlethwait J."/>
            <person name="Bobe J."/>
            <person name="Guiguen Y."/>
        </authorList>
    </citation>
    <scope>NUCLEOTIDE SEQUENCE</scope>
    <source>
        <strain evidence="8">M-15738</strain>
        <tissue evidence="8">Blood</tissue>
    </source>
</reference>
<dbReference type="InterPro" id="IPR000315">
    <property type="entry name" value="Znf_B-box"/>
</dbReference>
<evidence type="ECO:0000313" key="9">
    <source>
        <dbReference type="Proteomes" id="UP000823561"/>
    </source>
</evidence>
<dbReference type="InterPro" id="IPR001841">
    <property type="entry name" value="Znf_RING"/>
</dbReference>
<dbReference type="InterPro" id="IPR050143">
    <property type="entry name" value="TRIM/RBCC"/>
</dbReference>
<dbReference type="InterPro" id="IPR013320">
    <property type="entry name" value="ConA-like_dom_sf"/>
</dbReference>
<dbReference type="InterPro" id="IPR017907">
    <property type="entry name" value="Znf_RING_CS"/>
</dbReference>
<dbReference type="Proteomes" id="UP000823561">
    <property type="component" value="Chromosome 13"/>
</dbReference>
<dbReference type="SMART" id="SM00184">
    <property type="entry name" value="RING"/>
    <property type="match status" value="1"/>
</dbReference>
<evidence type="ECO:0000256" key="3">
    <source>
        <dbReference type="ARBA" id="ARBA00022833"/>
    </source>
</evidence>
<dbReference type="Gene3D" id="3.30.160.60">
    <property type="entry name" value="Classic Zinc Finger"/>
    <property type="match status" value="1"/>
</dbReference>
<evidence type="ECO:0000256" key="4">
    <source>
        <dbReference type="PROSITE-ProRule" id="PRU00024"/>
    </source>
</evidence>
<dbReference type="InterPro" id="IPR027370">
    <property type="entry name" value="Znf-RING_euk"/>
</dbReference>
<dbReference type="PROSITE" id="PS00518">
    <property type="entry name" value="ZF_RING_1"/>
    <property type="match status" value="1"/>
</dbReference>
<evidence type="ECO:0000313" key="8">
    <source>
        <dbReference type="EMBL" id="KAG5271112.1"/>
    </source>
</evidence>
<keyword evidence="9" id="KW-1185">Reference proteome</keyword>
<dbReference type="InterPro" id="IPR003879">
    <property type="entry name" value="Butyrophylin_SPRY"/>
</dbReference>
<comment type="caution">
    <text evidence="8">The sequence shown here is derived from an EMBL/GenBank/DDBJ whole genome shotgun (WGS) entry which is preliminary data.</text>
</comment>
<proteinExistence type="predicted"/>
<dbReference type="SUPFAM" id="SSF49899">
    <property type="entry name" value="Concanavalin A-like lectins/glucanases"/>
    <property type="match status" value="1"/>
</dbReference>
<sequence length="480" mass="54171">MASPLALEIQCPVCLCDFTDPVILPCEHSFCRTCIAGHVNASIGPVMCPQCRQPFSSTDIKESRLLRNIIESLKVHLNTSPGQAEPPRAPRPQGDLVCEEHDERLKLFCVTDQKLACTICKEQDKHQGHIFKPVKEAAEKNKGELKGALGFIMKENQSLHDLSQHQLAEIAKCEKRSDGLKAQVFSQFAALHQFLRKKEKELQTELEQKKIRSVAAMQRKLSDIQGKAVDGGEKEVILRTALEIPRPDHFLQWWEDKGYPVTEGMKDKQEKKFRSKVKSLVVTPDSMSMGPYESHLPLFVWKEMLQTIKPGPEHLSMKDPGDSYLKLSPEGHSIRQVHRGSGMYKTYNPGTSTNQTFKTGRHYCELDVGGKQNWSVGLKVEMTTELQLPEKEIQLHLKNGSYVFSHDGTETPVSNAPKDPPRRIGLYLDCDRQQVSFYNADTMSLIHSSFCSFLQPCSISVCPGLYLDGKNANPVTFCWY</sequence>